<name>A0AAD5QZY4_PARTN</name>
<comment type="caution">
    <text evidence="1">The sequence shown here is derived from an EMBL/GenBank/DDBJ whole genome shotgun (WGS) entry which is preliminary data.</text>
</comment>
<accession>A0AAD5QZY4</accession>
<dbReference type="EMBL" id="JAHQIW010005738">
    <property type="protein sequence ID" value="KAJ1366977.1"/>
    <property type="molecule type" value="Genomic_DNA"/>
</dbReference>
<sequence>MSDSLTFDDTDARHSLSLHMEPLNVQSQAIPLDLSSYGFTPPLLSLPVLHSTLFSSLVDLQNSNANYVILLLKCDSHGSYLKPSVQEFPEYVNELIIDQPDQ</sequence>
<dbReference type="AlphaFoldDB" id="A0AAD5QZY4"/>
<evidence type="ECO:0000313" key="2">
    <source>
        <dbReference type="Proteomes" id="UP001196413"/>
    </source>
</evidence>
<protein>
    <submittedName>
        <fullName evidence="1">Uncharacterized protein</fullName>
    </submittedName>
</protein>
<proteinExistence type="predicted"/>
<reference evidence="1" key="1">
    <citation type="submission" date="2021-06" db="EMBL/GenBank/DDBJ databases">
        <title>Parelaphostrongylus tenuis whole genome reference sequence.</title>
        <authorList>
            <person name="Garwood T.J."/>
            <person name="Larsen P.A."/>
            <person name="Fountain-Jones N.M."/>
            <person name="Garbe J.R."/>
            <person name="Macchietto M.G."/>
            <person name="Kania S.A."/>
            <person name="Gerhold R.W."/>
            <person name="Richards J.E."/>
            <person name="Wolf T.M."/>
        </authorList>
    </citation>
    <scope>NUCLEOTIDE SEQUENCE</scope>
    <source>
        <strain evidence="1">MNPRO001-30</strain>
        <tissue evidence="1">Meninges</tissue>
    </source>
</reference>
<gene>
    <name evidence="1" type="ORF">KIN20_027804</name>
</gene>
<keyword evidence="2" id="KW-1185">Reference proteome</keyword>
<evidence type="ECO:0000313" key="1">
    <source>
        <dbReference type="EMBL" id="KAJ1366977.1"/>
    </source>
</evidence>
<organism evidence="1 2">
    <name type="scientific">Parelaphostrongylus tenuis</name>
    <name type="common">Meningeal worm</name>
    <dbReference type="NCBI Taxonomy" id="148309"/>
    <lineage>
        <taxon>Eukaryota</taxon>
        <taxon>Metazoa</taxon>
        <taxon>Ecdysozoa</taxon>
        <taxon>Nematoda</taxon>
        <taxon>Chromadorea</taxon>
        <taxon>Rhabditida</taxon>
        <taxon>Rhabditina</taxon>
        <taxon>Rhabditomorpha</taxon>
        <taxon>Strongyloidea</taxon>
        <taxon>Metastrongylidae</taxon>
        <taxon>Parelaphostrongylus</taxon>
    </lineage>
</organism>
<dbReference type="Proteomes" id="UP001196413">
    <property type="component" value="Unassembled WGS sequence"/>
</dbReference>